<name>E2ADI8_CAMFO</name>
<feature type="region of interest" description="Disordered" evidence="1">
    <location>
        <begin position="359"/>
        <end position="379"/>
    </location>
</feature>
<feature type="region of interest" description="Disordered" evidence="1">
    <location>
        <begin position="80"/>
        <end position="110"/>
    </location>
</feature>
<dbReference type="AlphaFoldDB" id="E2ADI8"/>
<dbReference type="InParanoid" id="E2ADI8"/>
<dbReference type="EMBL" id="GL438756">
    <property type="protein sequence ID" value="EFN68509.1"/>
    <property type="molecule type" value="Genomic_DNA"/>
</dbReference>
<gene>
    <name evidence="2" type="ORF">EAG_06389</name>
</gene>
<proteinExistence type="predicted"/>
<evidence type="ECO:0000313" key="2">
    <source>
        <dbReference type="EMBL" id="EFN68509.1"/>
    </source>
</evidence>
<evidence type="ECO:0000256" key="1">
    <source>
        <dbReference type="SAM" id="MobiDB-lite"/>
    </source>
</evidence>
<accession>E2ADI8</accession>
<feature type="region of interest" description="Disordered" evidence="1">
    <location>
        <begin position="20"/>
        <end position="41"/>
    </location>
</feature>
<organism evidence="3">
    <name type="scientific">Camponotus floridanus</name>
    <name type="common">Florida carpenter ant</name>
    <dbReference type="NCBI Taxonomy" id="104421"/>
    <lineage>
        <taxon>Eukaryota</taxon>
        <taxon>Metazoa</taxon>
        <taxon>Ecdysozoa</taxon>
        <taxon>Arthropoda</taxon>
        <taxon>Hexapoda</taxon>
        <taxon>Insecta</taxon>
        <taxon>Pterygota</taxon>
        <taxon>Neoptera</taxon>
        <taxon>Endopterygota</taxon>
        <taxon>Hymenoptera</taxon>
        <taxon>Apocrita</taxon>
        <taxon>Aculeata</taxon>
        <taxon>Formicoidea</taxon>
        <taxon>Formicidae</taxon>
        <taxon>Formicinae</taxon>
        <taxon>Camponotus</taxon>
    </lineage>
</organism>
<dbReference type="Proteomes" id="UP000000311">
    <property type="component" value="Unassembled WGS sequence"/>
</dbReference>
<keyword evidence="3" id="KW-1185">Reference proteome</keyword>
<sequence length="672" mass="73811">MPVVVTQLLISANEVHTQKRSNARSNHAHIHAPQEASPSGYRDIDIPTYGQDVLDAHGKLSLFGSLRVCRTFTSSGSGPRPFRLQPGGWTETNGRAAVDTGEGARRPSASQPASQPGCLPCLALPCHALPCLGLPCLALPCLGLACLACQPTGITNLRPISGSPWRRSSLVADVRRRKAKLLMPLAFDPRRASCIGRGQKEVGIDLTPAMSAAAAGPLEEAVYLVCPAVSFFFRHGCTFFIIAIWRKKAVTLEDTDQEARYILRGKMAVALTTCCLFDSAARISFSHVIPMFIDDGSPRPPSIVGVLKHFTLSNTSSAENKEQIDDVGCYRYRNIRLDKETIRTSIRNLVKALNTLRPAADDQAHSRPSLDSGRPPVMHQSRLPRATVEWLSTHIARFGSPVSLRGIRTFRCEILSSITLVLLISIYTALCPIDRGMFAQEENDLQEQPDQFSSRTKISRSEEERGEAIPVDRYLESYGVPLQLINDVSVQVEVGGACLCDSTAAPPLLDIATVAITDYYNSYVSSAFFIGCSVDVEMVTGYRHVRLSIRGTTNVESILRNELGPAREEKRRKAGKKDKGRDLTRVPTLYWQAWLRVAGAEKKEKNVGKCSLLITSFGVGSASEPGYEGHQSFLGDGGWRVTGAIASLWIEGRRKREQWLGYEKKRTMGRMG</sequence>
<feature type="region of interest" description="Disordered" evidence="1">
    <location>
        <begin position="444"/>
        <end position="464"/>
    </location>
</feature>
<reference evidence="2 3" key="1">
    <citation type="journal article" date="2010" name="Science">
        <title>Genomic comparison of the ants Camponotus floridanus and Harpegnathos saltator.</title>
        <authorList>
            <person name="Bonasio R."/>
            <person name="Zhang G."/>
            <person name="Ye C."/>
            <person name="Mutti N.S."/>
            <person name="Fang X."/>
            <person name="Qin N."/>
            <person name="Donahue G."/>
            <person name="Yang P."/>
            <person name="Li Q."/>
            <person name="Li C."/>
            <person name="Zhang P."/>
            <person name="Huang Z."/>
            <person name="Berger S.L."/>
            <person name="Reinberg D."/>
            <person name="Wang J."/>
            <person name="Liebig J."/>
        </authorList>
    </citation>
    <scope>NUCLEOTIDE SEQUENCE [LARGE SCALE GENOMIC DNA]</scope>
    <source>
        <strain evidence="3">C129</strain>
    </source>
</reference>
<evidence type="ECO:0000313" key="3">
    <source>
        <dbReference type="Proteomes" id="UP000000311"/>
    </source>
</evidence>
<protein>
    <submittedName>
        <fullName evidence="2">Uncharacterized protein</fullName>
    </submittedName>
</protein>
<feature type="compositionally biased region" description="Basic residues" evidence="1">
    <location>
        <begin position="20"/>
        <end position="30"/>
    </location>
</feature>